<protein>
    <submittedName>
        <fullName evidence="2">Polyketide cyclase / dehydrase and lipid transport</fullName>
    </submittedName>
</protein>
<accession>A0A1I3UV18</accession>
<dbReference type="SUPFAM" id="SSF55961">
    <property type="entry name" value="Bet v1-like"/>
    <property type="match status" value="1"/>
</dbReference>
<dbReference type="InterPro" id="IPR023393">
    <property type="entry name" value="START-like_dom_sf"/>
</dbReference>
<proteinExistence type="predicted"/>
<gene>
    <name evidence="2" type="ORF">SAMN05216275_113113</name>
</gene>
<dbReference type="Pfam" id="PF10604">
    <property type="entry name" value="Polyketide_cyc2"/>
    <property type="match status" value="1"/>
</dbReference>
<dbReference type="InterPro" id="IPR019587">
    <property type="entry name" value="Polyketide_cyclase/dehydratase"/>
</dbReference>
<feature type="compositionally biased region" description="Polar residues" evidence="1">
    <location>
        <begin position="1"/>
        <end position="20"/>
    </location>
</feature>
<evidence type="ECO:0000313" key="2">
    <source>
        <dbReference type="EMBL" id="SFJ86988.1"/>
    </source>
</evidence>
<dbReference type="Gene3D" id="3.30.530.20">
    <property type="match status" value="1"/>
</dbReference>
<evidence type="ECO:0000313" key="3">
    <source>
        <dbReference type="Proteomes" id="UP000199111"/>
    </source>
</evidence>
<dbReference type="EMBL" id="FOQY01000013">
    <property type="protein sequence ID" value="SFJ86988.1"/>
    <property type="molecule type" value="Genomic_DNA"/>
</dbReference>
<dbReference type="AlphaFoldDB" id="A0A1I3UV18"/>
<reference evidence="3" key="1">
    <citation type="submission" date="2016-10" db="EMBL/GenBank/DDBJ databases">
        <authorList>
            <person name="Varghese N."/>
            <person name="Submissions S."/>
        </authorList>
    </citation>
    <scope>NUCLEOTIDE SEQUENCE [LARGE SCALE GENOMIC DNA]</scope>
    <source>
        <strain evidence="3">CGMCC 4.2126</strain>
    </source>
</reference>
<evidence type="ECO:0000256" key="1">
    <source>
        <dbReference type="SAM" id="MobiDB-lite"/>
    </source>
</evidence>
<dbReference type="Proteomes" id="UP000199111">
    <property type="component" value="Unassembled WGS sequence"/>
</dbReference>
<organism evidence="2 3">
    <name type="scientific">Streptosporangium canum</name>
    <dbReference type="NCBI Taxonomy" id="324952"/>
    <lineage>
        <taxon>Bacteria</taxon>
        <taxon>Bacillati</taxon>
        <taxon>Actinomycetota</taxon>
        <taxon>Actinomycetes</taxon>
        <taxon>Streptosporangiales</taxon>
        <taxon>Streptosporangiaceae</taxon>
        <taxon>Streptosporangium</taxon>
    </lineage>
</organism>
<keyword evidence="3" id="KW-1185">Reference proteome</keyword>
<feature type="region of interest" description="Disordered" evidence="1">
    <location>
        <begin position="1"/>
        <end position="23"/>
    </location>
</feature>
<name>A0A1I3UV18_9ACTN</name>
<sequence>MHPQTKGNAMPSNAPSNTRTVHPGSRTRIAAFTISLAVAGVLAGNTPGAQAVTAQPRPTHHGGGLQCRGAGVDPTAKVRYRTKTLIKAPLSTIWKLQTDVERWPSWQKPVTSMKRLDPGPLREHSRFRWTTPVPATPVTPPTTLVITSTVRHIQHHTCVRWTGPAIGEGLRIDRGVHVWTFTKVKGGVLVRTEETHAGDQIEANAPLATDFLGKGLEAWLKDLKNTAEARAGD</sequence>